<proteinExistence type="predicted"/>
<organism evidence="2 3">
    <name type="scientific">Helicobacter pylori</name>
    <name type="common">Campylobacter pylori</name>
    <dbReference type="NCBI Taxonomy" id="210"/>
    <lineage>
        <taxon>Bacteria</taxon>
        <taxon>Pseudomonadati</taxon>
        <taxon>Campylobacterota</taxon>
        <taxon>Epsilonproteobacteria</taxon>
        <taxon>Campylobacterales</taxon>
        <taxon>Helicobacteraceae</taxon>
        <taxon>Helicobacter</taxon>
    </lineage>
</organism>
<evidence type="ECO:0000313" key="3">
    <source>
        <dbReference type="Proteomes" id="UP000289022"/>
    </source>
</evidence>
<dbReference type="AlphaFoldDB" id="A0A438XIY9"/>
<accession>A0A438XIY9</accession>
<reference evidence="2 3" key="1">
    <citation type="submission" date="2018-11" db="EMBL/GenBank/DDBJ databases">
        <title>Genetic determinants and prediction of antibiotic resistance phenotypes in Helicobacter pylori.</title>
        <authorList>
            <person name="Wagner K."/>
        </authorList>
    </citation>
    <scope>NUCLEOTIDE SEQUENCE [LARGE SCALE GENOMIC DNA]</scope>
    <source>
        <strain evidence="2 3">ZH70</strain>
    </source>
</reference>
<feature type="non-terminal residue" evidence="2">
    <location>
        <position position="1"/>
    </location>
</feature>
<name>A0A438XIY9_HELPX</name>
<gene>
    <name evidence="2" type="ORF">EC518_08060</name>
</gene>
<dbReference type="EMBL" id="RJGP01000470">
    <property type="protein sequence ID" value="RVZ36471.1"/>
    <property type="molecule type" value="Genomic_DNA"/>
</dbReference>
<evidence type="ECO:0000259" key="1">
    <source>
        <dbReference type="Pfam" id="PF13180"/>
    </source>
</evidence>
<feature type="domain" description="PDZ" evidence="1">
    <location>
        <begin position="2"/>
        <end position="61"/>
    </location>
</feature>
<dbReference type="InterPro" id="IPR036034">
    <property type="entry name" value="PDZ_sf"/>
</dbReference>
<dbReference type="Gene3D" id="2.30.42.10">
    <property type="match status" value="1"/>
</dbReference>
<sequence length="148" mass="17357">QFDPFFPKNPFLKNDEILAINNQKVHSLAEFEWVVSNLKYQSLVKVKIKRNHKIKEVTLKVNKRYGGFLLKDTFLERYGIALDERFIITKIGSHLPKGLDFLKLGDRILWVNRKNMASNPKALREALSAPKIELLVLRKGFEFYIKVR</sequence>
<dbReference type="InterPro" id="IPR001478">
    <property type="entry name" value="PDZ"/>
</dbReference>
<comment type="caution">
    <text evidence="2">The sequence shown here is derived from an EMBL/GenBank/DDBJ whole genome shotgun (WGS) entry which is preliminary data.</text>
</comment>
<dbReference type="Pfam" id="PF13180">
    <property type="entry name" value="PDZ_2"/>
    <property type="match status" value="1"/>
</dbReference>
<dbReference type="SUPFAM" id="SSF50156">
    <property type="entry name" value="PDZ domain-like"/>
    <property type="match status" value="2"/>
</dbReference>
<protein>
    <submittedName>
        <fullName evidence="2">PDZ domain-containing protein</fullName>
    </submittedName>
</protein>
<dbReference type="Proteomes" id="UP000289022">
    <property type="component" value="Unassembled WGS sequence"/>
</dbReference>
<evidence type="ECO:0000313" key="2">
    <source>
        <dbReference type="EMBL" id="RVZ36471.1"/>
    </source>
</evidence>